<dbReference type="AlphaFoldDB" id="A0AAV9IM77"/>
<organism evidence="1 2">
    <name type="scientific">Galdieria yellowstonensis</name>
    <dbReference type="NCBI Taxonomy" id="3028027"/>
    <lineage>
        <taxon>Eukaryota</taxon>
        <taxon>Rhodophyta</taxon>
        <taxon>Bangiophyceae</taxon>
        <taxon>Galdieriales</taxon>
        <taxon>Galdieriaceae</taxon>
        <taxon>Galdieria</taxon>
    </lineage>
</organism>
<protein>
    <recommendedName>
        <fullName evidence="3">Gamma-tubulin complex component</fullName>
    </recommendedName>
</protein>
<comment type="caution">
    <text evidence="1">The sequence shown here is derived from an EMBL/GenBank/DDBJ whole genome shotgun (WGS) entry which is preliminary data.</text>
</comment>
<dbReference type="EMBL" id="JANCYU010000065">
    <property type="protein sequence ID" value="KAK4528530.1"/>
    <property type="molecule type" value="Genomic_DNA"/>
</dbReference>
<reference evidence="1 2" key="1">
    <citation type="submission" date="2022-07" db="EMBL/GenBank/DDBJ databases">
        <title>Genome-wide signatures of adaptation to extreme environments.</title>
        <authorList>
            <person name="Cho C.H."/>
            <person name="Yoon H.S."/>
        </authorList>
    </citation>
    <scope>NUCLEOTIDE SEQUENCE [LARGE SCALE GENOMIC DNA]</scope>
    <source>
        <strain evidence="1 2">108.79 E11</strain>
    </source>
</reference>
<accession>A0AAV9IM77</accession>
<evidence type="ECO:0008006" key="3">
    <source>
        <dbReference type="Google" id="ProtNLM"/>
    </source>
</evidence>
<evidence type="ECO:0000313" key="2">
    <source>
        <dbReference type="Proteomes" id="UP001300502"/>
    </source>
</evidence>
<name>A0AAV9IM77_9RHOD</name>
<evidence type="ECO:0000313" key="1">
    <source>
        <dbReference type="EMBL" id="KAK4528530.1"/>
    </source>
</evidence>
<proteinExistence type="predicted"/>
<sequence>MNFETGGWSLSSLRSHFSLENFSSGNKFSTTDFQLIFLNEIQRTKTIIGNLQEFVDLTRLTNSPVLQALGNSIWHEIMPTLQLCREYEEMMLRQNITGYLRLIFRLKSQLQYVNELFNFLRSYCLTIQTEKKFSVSHSIQFLNFLFNYLTEIVLAYGRDDYLSQMFMKIFSDCLVPVSRVVDNLLSRTLSCQSPFIRPSCKNCYSLKDLKLFDAISPQLESVLNEYVTLNAMFEPSTLELKVKSLHALFTEAIVADHTSFHGQAFVYRWNELITTEWATTTLLEFQQRNTHAILETCNVLEILDNLHRSILGTYGENSSLEDNASWEKLLQRLNQSHLLGTYSYETFEKMLQFSKLTNTTAYTLRRIPRKLLTRLEMRTIFEMQHFLNILLNCIQKGQLLWFRQTREKLQAACNLNQLRDILNQHNNVCASYLFCRQHEKPIYDAITIALEQIAKFVKYFQQRSLERKTTRDVQRVFGTAQEYQKSCNMLHTILSFKRNESDIDPLLQDNIRQLLIQYNYNDFYR</sequence>
<gene>
    <name evidence="1" type="ORF">GAYE_SCF59G6474</name>
</gene>
<dbReference type="Proteomes" id="UP001300502">
    <property type="component" value="Unassembled WGS sequence"/>
</dbReference>
<keyword evidence="2" id="KW-1185">Reference proteome</keyword>